<dbReference type="AlphaFoldDB" id="A0A395M2K0"/>
<comment type="catalytic activity">
    <reaction evidence="13">
        <text>3-deacetyl-3-vinylbacteriochlorophyllide a + 2 oxidized [2Fe-2S]-[ferredoxin] + ADP + phosphate = chlorophyllide a + 2 reduced [2Fe-2S]-[ferredoxin] + ATP + H2O + H(+)</text>
        <dbReference type="Rhea" id="RHEA:37051"/>
        <dbReference type="Rhea" id="RHEA-COMP:10000"/>
        <dbReference type="Rhea" id="RHEA-COMP:10001"/>
        <dbReference type="ChEBI" id="CHEBI:15377"/>
        <dbReference type="ChEBI" id="CHEBI:15378"/>
        <dbReference type="ChEBI" id="CHEBI:30616"/>
        <dbReference type="ChEBI" id="CHEBI:33737"/>
        <dbReference type="ChEBI" id="CHEBI:33738"/>
        <dbReference type="ChEBI" id="CHEBI:43474"/>
        <dbReference type="ChEBI" id="CHEBI:83348"/>
        <dbReference type="ChEBI" id="CHEBI:83373"/>
        <dbReference type="ChEBI" id="CHEBI:456216"/>
        <dbReference type="EC" id="1.3.7.15"/>
    </reaction>
</comment>
<evidence type="ECO:0000313" key="17">
    <source>
        <dbReference type="EMBL" id="RFM24144.1"/>
    </source>
</evidence>
<protein>
    <recommendedName>
        <fullName evidence="6">Chlorophyllide reductase subunit Z</fullName>
        <ecNumber evidence="5">1.3.7.15</ecNumber>
    </recommendedName>
    <alternativeName>
        <fullName evidence="11">Chlorin reductase subunit Z</fullName>
    </alternativeName>
</protein>
<dbReference type="PIRSF" id="PIRSF000163">
    <property type="entry name" value="PCP_ChlB"/>
    <property type="match status" value="1"/>
</dbReference>
<dbReference type="EMBL" id="PHFL01000046">
    <property type="protein sequence ID" value="RFM24144.1"/>
    <property type="molecule type" value="Genomic_DNA"/>
</dbReference>
<dbReference type="InterPro" id="IPR013580">
    <property type="entry name" value="LI-POR_suB-like_C"/>
</dbReference>
<evidence type="ECO:0000256" key="6">
    <source>
        <dbReference type="ARBA" id="ARBA00019776"/>
    </source>
</evidence>
<evidence type="ECO:0000259" key="16">
    <source>
        <dbReference type="Pfam" id="PF08369"/>
    </source>
</evidence>
<dbReference type="InterPro" id="IPR010244">
    <property type="entry name" value="BchZ"/>
</dbReference>
<comment type="subunit">
    <text evidence="4">Chlorophyllide reductase is composed of three subunits; BchX, BchY and BchZ. Forms a heterodimer of one BchY and one BchZ subunit.</text>
</comment>
<dbReference type="Proteomes" id="UP000266389">
    <property type="component" value="Unassembled WGS sequence"/>
</dbReference>
<sequence length="469" mass="52715">MPKIIRDESTTSSYWAAVNTLGALSDVHLIADAPIGCYNLVGVAVIDYTDAIPYLRNFTPTDLTEKAISTSGTTQITRNTIEKLLGTGKTLIVMSTAESEMIGADHTQMLMAHYPDIKFFPSNSLSEDEWQGRDRVLAWCFDNYDDRQPARIERGTVSIIGPTYGCFNSPSDLAEVKRLIQGAGGTVKKVFPMESKLAEISELKHSDVIVVMYEEFGKSLAERLGRPVLYAPFGLYATEQFLRDLGRLLGTSAQAEAFIKQEKQTTLKLIWDLWRGPQSEWFPTVTFAVCASRTYAKGLKTLLADELGMTCYFAEESAKADNSEIRRRLQEKPPQIMFGRIVDKMYLAEVGAKTYFIQSAYPGPFVRRATGTPYMGFSGATYLVQEIVNILYDVLFQFLPSHKQNFEFVDPNKKFVWTKEAREMLADLTRRAPFISQISFSRELKTKAELYAQKKGLDTITPDVLAQIS</sequence>
<accession>A0A395M2K0</accession>
<evidence type="ECO:0000256" key="14">
    <source>
        <dbReference type="ARBA" id="ARBA00049411"/>
    </source>
</evidence>
<comment type="function">
    <text evidence="1">Converts chlorophylls (Chl) into bacteriochlorophylls (BChl) by reducing ring B of the tetrapyrrole.</text>
</comment>
<keyword evidence="8 17" id="KW-0560">Oxidoreductase</keyword>
<feature type="domain" description="Nitrogenase/oxidoreductase component 1" evidence="15">
    <location>
        <begin position="14"/>
        <end position="391"/>
    </location>
</feature>
<keyword evidence="9" id="KW-0149">Chlorophyll biosynthesis</keyword>
<dbReference type="PANTHER" id="PTHR33712:SF7">
    <property type="entry name" value="LIGHT-INDEPENDENT PROTOCHLOROPHYLLIDE REDUCTASE SUBUNIT B"/>
    <property type="match status" value="1"/>
</dbReference>
<comment type="catalytic activity">
    <reaction evidence="14">
        <text>3-deacetyl-3-(1-hydroxyethyl)bacteriochlorophyllide a + 2 oxidized [2Fe-2S]-[ferredoxin] + ADP + phosphate = 3-devinyl-3-(1-hydroxyethyl)chlorophyllide a + 2 reduced [2Fe-2S]-[ferredoxin] + ATP + H2O + H(+)</text>
        <dbReference type="Rhea" id="RHEA:48948"/>
        <dbReference type="Rhea" id="RHEA-COMP:10000"/>
        <dbReference type="Rhea" id="RHEA-COMP:10001"/>
        <dbReference type="ChEBI" id="CHEBI:15377"/>
        <dbReference type="ChEBI" id="CHEBI:15378"/>
        <dbReference type="ChEBI" id="CHEBI:30616"/>
        <dbReference type="ChEBI" id="CHEBI:33737"/>
        <dbReference type="ChEBI" id="CHEBI:33738"/>
        <dbReference type="ChEBI" id="CHEBI:43474"/>
        <dbReference type="ChEBI" id="CHEBI:90791"/>
        <dbReference type="ChEBI" id="CHEBI:90792"/>
        <dbReference type="ChEBI" id="CHEBI:456216"/>
        <dbReference type="EC" id="1.3.7.15"/>
    </reaction>
</comment>
<dbReference type="Pfam" id="PF08369">
    <property type="entry name" value="PCP_red"/>
    <property type="match status" value="1"/>
</dbReference>
<evidence type="ECO:0000256" key="11">
    <source>
        <dbReference type="ARBA" id="ARBA00032447"/>
    </source>
</evidence>
<dbReference type="InterPro" id="IPR050152">
    <property type="entry name" value="ChlB/BchB/BchZ"/>
</dbReference>
<evidence type="ECO:0000256" key="13">
    <source>
        <dbReference type="ARBA" id="ARBA00049059"/>
    </source>
</evidence>
<organism evidence="17 18">
    <name type="scientific">Candidatus Thermochlorobacter aerophilus</name>
    <dbReference type="NCBI Taxonomy" id="1868324"/>
    <lineage>
        <taxon>Bacteria</taxon>
        <taxon>Pseudomonadati</taxon>
        <taxon>Chlorobiota</taxon>
        <taxon>Chlorobiia</taxon>
        <taxon>Chlorobiales</taxon>
        <taxon>Candidatus Thermochlorobacteriaceae</taxon>
        <taxon>Candidatus Thermochlorobacter</taxon>
    </lineage>
</organism>
<evidence type="ECO:0000259" key="15">
    <source>
        <dbReference type="Pfam" id="PF00148"/>
    </source>
</evidence>
<dbReference type="GO" id="GO:0015979">
    <property type="term" value="P:photosynthesis"/>
    <property type="evidence" value="ECO:0007669"/>
    <property type="project" value="UniProtKB-KW"/>
</dbReference>
<keyword evidence="7" id="KW-0602">Photosynthesis</keyword>
<evidence type="ECO:0000256" key="8">
    <source>
        <dbReference type="ARBA" id="ARBA00023002"/>
    </source>
</evidence>
<evidence type="ECO:0000256" key="1">
    <source>
        <dbReference type="ARBA" id="ARBA00003934"/>
    </source>
</evidence>
<dbReference type="InterPro" id="IPR016209">
    <property type="entry name" value="Protochlorophyllide_Rdtase"/>
</dbReference>
<evidence type="ECO:0000256" key="9">
    <source>
        <dbReference type="ARBA" id="ARBA00023171"/>
    </source>
</evidence>
<evidence type="ECO:0000256" key="7">
    <source>
        <dbReference type="ARBA" id="ARBA00022531"/>
    </source>
</evidence>
<evidence type="ECO:0000313" key="18">
    <source>
        <dbReference type="Proteomes" id="UP000266389"/>
    </source>
</evidence>
<name>A0A395M2K0_9BACT</name>
<comment type="catalytic activity">
    <reaction evidence="12">
        <text>bacteriochlorophyllide a + 2 oxidized [2Fe-2S]-[ferredoxin] + ADP + phosphate = 3-acetyl-3-devinylchlorophyllide a + 2 reduced [2Fe-2S]-[ferredoxin] + ATP + H2O + H(+)</text>
        <dbReference type="Rhea" id="RHEA:48944"/>
        <dbReference type="Rhea" id="RHEA-COMP:10000"/>
        <dbReference type="Rhea" id="RHEA-COMP:10001"/>
        <dbReference type="ChEBI" id="CHEBI:15377"/>
        <dbReference type="ChEBI" id="CHEBI:15378"/>
        <dbReference type="ChEBI" id="CHEBI:30616"/>
        <dbReference type="ChEBI" id="CHEBI:33737"/>
        <dbReference type="ChEBI" id="CHEBI:33738"/>
        <dbReference type="ChEBI" id="CHEBI:43474"/>
        <dbReference type="ChEBI" id="CHEBI:90794"/>
        <dbReference type="ChEBI" id="CHEBI:90795"/>
        <dbReference type="ChEBI" id="CHEBI:456216"/>
        <dbReference type="EC" id="1.3.7.15"/>
    </reaction>
</comment>
<evidence type="ECO:0000256" key="3">
    <source>
        <dbReference type="ARBA" id="ARBA00008935"/>
    </source>
</evidence>
<dbReference type="NCBIfam" id="TIGR02014">
    <property type="entry name" value="BchZ"/>
    <property type="match status" value="1"/>
</dbReference>
<dbReference type="EC" id="1.3.7.15" evidence="5"/>
<reference evidence="17 18" key="1">
    <citation type="journal article" date="2011" name="ISME J.">
        <title>Community ecology of hot spring cyanobacterial mats: predominant populations and their functional potential.</title>
        <authorList>
            <person name="Klatt C.G."/>
            <person name="Wood J.M."/>
            <person name="Rusch D.B."/>
            <person name="Bateson M.M."/>
            <person name="Hamamura N."/>
            <person name="Heidelberg J.F."/>
            <person name="Grossman A.R."/>
            <person name="Bhaya D."/>
            <person name="Cohan F.M."/>
            <person name="Kuhl M."/>
            <person name="Bryant D.A."/>
            <person name="Ward D.M."/>
        </authorList>
    </citation>
    <scope>NUCLEOTIDE SEQUENCE [LARGE SCALE GENOMIC DNA]</scope>
    <source>
        <strain evidence="17">OS</strain>
    </source>
</reference>
<evidence type="ECO:0000256" key="2">
    <source>
        <dbReference type="ARBA" id="ARBA00004800"/>
    </source>
</evidence>
<dbReference type="UniPathway" id="UPA00669"/>
<dbReference type="SUPFAM" id="SSF53807">
    <property type="entry name" value="Helical backbone' metal receptor"/>
    <property type="match status" value="1"/>
</dbReference>
<evidence type="ECO:0000256" key="5">
    <source>
        <dbReference type="ARBA" id="ARBA00012326"/>
    </source>
</evidence>
<comment type="caution">
    <text evidence="17">The sequence shown here is derived from an EMBL/GenBank/DDBJ whole genome shotgun (WGS) entry which is preliminary data.</text>
</comment>
<dbReference type="InterPro" id="IPR000510">
    <property type="entry name" value="Nase/OxRdtase_comp1"/>
</dbReference>
<evidence type="ECO:0000256" key="10">
    <source>
        <dbReference type="ARBA" id="ARBA00023181"/>
    </source>
</evidence>
<dbReference type="GO" id="GO:0016730">
    <property type="term" value="F:oxidoreductase activity, acting on iron-sulfur proteins as donors"/>
    <property type="evidence" value="ECO:0007669"/>
    <property type="project" value="InterPro"/>
</dbReference>
<proteinExistence type="inferred from homology"/>
<comment type="pathway">
    <text evidence="2">Porphyrin-containing compound metabolism; bacteriochlorophyll biosynthesis.</text>
</comment>
<gene>
    <name evidence="17" type="primary">bchZ</name>
    <name evidence="17" type="ORF">D0433_07460</name>
</gene>
<keyword evidence="10" id="KW-0077">Bacteriochlorophyll biosynthesis</keyword>
<evidence type="ECO:0000256" key="4">
    <source>
        <dbReference type="ARBA" id="ARBA00011283"/>
    </source>
</evidence>
<evidence type="ECO:0000256" key="12">
    <source>
        <dbReference type="ARBA" id="ARBA00048788"/>
    </source>
</evidence>
<comment type="similarity">
    <text evidence="3">Belongs to the ChlB/BchB/BchZ family.</text>
</comment>
<dbReference type="Pfam" id="PF00148">
    <property type="entry name" value="Oxidored_nitro"/>
    <property type="match status" value="1"/>
</dbReference>
<dbReference type="GO" id="GO:0030494">
    <property type="term" value="P:bacteriochlorophyll biosynthetic process"/>
    <property type="evidence" value="ECO:0007669"/>
    <property type="project" value="UniProtKB-UniPathway"/>
</dbReference>
<dbReference type="PANTHER" id="PTHR33712">
    <property type="entry name" value="LIGHT-INDEPENDENT PROTOCHLOROPHYLLIDE REDUCTASE SUBUNIT B"/>
    <property type="match status" value="1"/>
</dbReference>
<feature type="domain" description="Light-independent protochlorophyllide reductase subunit B-like C-terminal" evidence="16">
    <location>
        <begin position="417"/>
        <end position="467"/>
    </location>
</feature>
<dbReference type="Gene3D" id="3.40.50.1980">
    <property type="entry name" value="Nitrogenase molybdenum iron protein domain"/>
    <property type="match status" value="2"/>
</dbReference>